<gene>
    <name evidence="1" type="ORF">E6H03_11640</name>
</gene>
<proteinExistence type="predicted"/>
<dbReference type="EMBL" id="VBAN01000393">
    <property type="protein sequence ID" value="TMI78700.1"/>
    <property type="molecule type" value="Genomic_DNA"/>
</dbReference>
<protein>
    <submittedName>
        <fullName evidence="1">4,5-dihydroxyphthalate decarboxylase</fullName>
    </submittedName>
</protein>
<accession>A0A537J583</accession>
<evidence type="ECO:0000313" key="1">
    <source>
        <dbReference type="EMBL" id="TMI78700.1"/>
    </source>
</evidence>
<reference evidence="1 2" key="1">
    <citation type="journal article" date="2019" name="Nat. Microbiol.">
        <title>Mediterranean grassland soil C-N compound turnover is dependent on rainfall and depth, and is mediated by genomically divergent microorganisms.</title>
        <authorList>
            <person name="Diamond S."/>
            <person name="Andeer P.F."/>
            <person name="Li Z."/>
            <person name="Crits-Christoph A."/>
            <person name="Burstein D."/>
            <person name="Anantharaman K."/>
            <person name="Lane K.R."/>
            <person name="Thomas B.C."/>
            <person name="Pan C."/>
            <person name="Northen T.R."/>
            <person name="Banfield J.F."/>
        </authorList>
    </citation>
    <scope>NUCLEOTIDE SEQUENCE [LARGE SCALE GENOMIC DNA]</scope>
    <source>
        <strain evidence="1">NP_6</strain>
    </source>
</reference>
<name>A0A537J583_9BACT</name>
<comment type="caution">
    <text evidence="1">The sequence shown here is derived from an EMBL/GenBank/DDBJ whole genome shotgun (WGS) entry which is preliminary data.</text>
</comment>
<organism evidence="1 2">
    <name type="scientific">Candidatus Segetimicrobium genomatis</name>
    <dbReference type="NCBI Taxonomy" id="2569760"/>
    <lineage>
        <taxon>Bacteria</taxon>
        <taxon>Bacillati</taxon>
        <taxon>Candidatus Sysuimicrobiota</taxon>
        <taxon>Candidatus Sysuimicrobiia</taxon>
        <taxon>Candidatus Sysuimicrobiales</taxon>
        <taxon>Candidatus Segetimicrobiaceae</taxon>
        <taxon>Candidatus Segetimicrobium</taxon>
    </lineage>
</organism>
<dbReference type="SUPFAM" id="SSF53850">
    <property type="entry name" value="Periplasmic binding protein-like II"/>
    <property type="match status" value="1"/>
</dbReference>
<evidence type="ECO:0000313" key="2">
    <source>
        <dbReference type="Proteomes" id="UP000318093"/>
    </source>
</evidence>
<dbReference type="Gene3D" id="3.40.190.10">
    <property type="entry name" value="Periplasmic binding protein-like II"/>
    <property type="match status" value="1"/>
</dbReference>
<sequence length="329" mass="37467">MNRLHLTLAIGEYDHTRDLTSGAVPVDGIDLTHLSLPIEEIHFRFTNFREWDVSEMSLGKYVSLLSQGDRSMVAIPVFPNRTFRHSAIYVRRESELTDPAQLAGKRVGVPEWAQTAGIYARGSLMHQYGLQLSAIEWWQAGVNQPGRTEKVELRLPQGVRLHRAPEATLSGMLASGELDAAITAHPPESFERGDPSIVRLFRDAPAVEAAYWRTTGIFPIMHIIAIRGDVYERNRWVAMNLYKAFDEARRRSLRRIFDLTASRVPVPWVPDHADRWRPLFGDDYWPYGLAPNRTTLDAFCRYAFEQGVAHRTVAPDELFPPELSSTFRV</sequence>
<dbReference type="Proteomes" id="UP000318093">
    <property type="component" value="Unassembled WGS sequence"/>
</dbReference>
<dbReference type="AlphaFoldDB" id="A0A537J583"/>